<sequence length="69" mass="8338">MEEIQQRHTALYQGLGGSFDVYTGNVNRAPKWWVNNNLEWAYRLVKQPSRIKRQIHLVKFLYLLKMNKF</sequence>
<dbReference type="InterPro" id="IPR004629">
    <property type="entry name" value="WecG_TagA_CpsF"/>
</dbReference>
<accession>A0ABU3CVD9</accession>
<name>A0ABU3CVD9_9FLAO</name>
<dbReference type="Proteomes" id="UP001248819">
    <property type="component" value="Unassembled WGS sequence"/>
</dbReference>
<keyword evidence="4" id="KW-1185">Reference proteome</keyword>
<gene>
    <name evidence="3" type="ORF">RM529_09240</name>
</gene>
<dbReference type="RefSeq" id="WP_311484531.1">
    <property type="nucleotide sequence ID" value="NZ_JAVRHP010000040.1"/>
</dbReference>
<proteinExistence type="predicted"/>
<protein>
    <submittedName>
        <fullName evidence="3">WecB/TagA/CpsF family glycosyltransferase</fullName>
    </submittedName>
</protein>
<keyword evidence="2" id="KW-0808">Transferase</keyword>
<dbReference type="PANTHER" id="PTHR34136">
    <property type="match status" value="1"/>
</dbReference>
<comment type="caution">
    <text evidence="3">The sequence shown here is derived from an EMBL/GenBank/DDBJ whole genome shotgun (WGS) entry which is preliminary data.</text>
</comment>
<dbReference type="Pfam" id="PF03808">
    <property type="entry name" value="Glyco_tran_WecG"/>
    <property type="match status" value="1"/>
</dbReference>
<dbReference type="PANTHER" id="PTHR34136:SF1">
    <property type="entry name" value="UDP-N-ACETYL-D-MANNOSAMINURONIC ACID TRANSFERASE"/>
    <property type="match status" value="1"/>
</dbReference>
<keyword evidence="1" id="KW-0328">Glycosyltransferase</keyword>
<organism evidence="3 4">
    <name type="scientific">Autumnicola edwardsiae</name>
    <dbReference type="NCBI Taxonomy" id="3075594"/>
    <lineage>
        <taxon>Bacteria</taxon>
        <taxon>Pseudomonadati</taxon>
        <taxon>Bacteroidota</taxon>
        <taxon>Flavobacteriia</taxon>
        <taxon>Flavobacteriales</taxon>
        <taxon>Flavobacteriaceae</taxon>
        <taxon>Autumnicola</taxon>
    </lineage>
</organism>
<dbReference type="EMBL" id="JAVRHP010000040">
    <property type="protein sequence ID" value="MDT0650328.1"/>
    <property type="molecule type" value="Genomic_DNA"/>
</dbReference>
<dbReference type="NCBIfam" id="TIGR00696">
    <property type="entry name" value="wecG_tagA_cpsF"/>
    <property type="match status" value="1"/>
</dbReference>
<reference evidence="3 4" key="1">
    <citation type="submission" date="2023-09" db="EMBL/GenBank/DDBJ databases">
        <authorList>
            <person name="Rey-Velasco X."/>
        </authorList>
    </citation>
    <scope>NUCLEOTIDE SEQUENCE [LARGE SCALE GENOMIC DNA]</scope>
    <source>
        <strain evidence="3 4">F297</strain>
    </source>
</reference>
<evidence type="ECO:0000256" key="1">
    <source>
        <dbReference type="ARBA" id="ARBA00022676"/>
    </source>
</evidence>
<evidence type="ECO:0000256" key="2">
    <source>
        <dbReference type="ARBA" id="ARBA00022679"/>
    </source>
</evidence>
<evidence type="ECO:0000313" key="3">
    <source>
        <dbReference type="EMBL" id="MDT0650328.1"/>
    </source>
</evidence>
<evidence type="ECO:0000313" key="4">
    <source>
        <dbReference type="Proteomes" id="UP001248819"/>
    </source>
</evidence>